<evidence type="ECO:0000259" key="2">
    <source>
        <dbReference type="Pfam" id="PF09524"/>
    </source>
</evidence>
<feature type="compositionally biased region" description="Basic and acidic residues" evidence="1">
    <location>
        <begin position="109"/>
        <end position="124"/>
    </location>
</feature>
<dbReference type="KEGG" id="ifn:GM661_00395"/>
<dbReference type="NCBIfam" id="TIGR02220">
    <property type="entry name" value="phg_TIGR02220"/>
    <property type="match status" value="1"/>
</dbReference>
<protein>
    <recommendedName>
        <fullName evidence="2">Phage conserved hypothetical protein C-terminal domain-containing protein</fullName>
    </recommendedName>
</protein>
<reference evidence="3" key="1">
    <citation type="submission" date="2019-12" db="EMBL/GenBank/DDBJ databases">
        <authorList>
            <person name="zhang j."/>
            <person name="sun C.M."/>
        </authorList>
    </citation>
    <scope>NUCLEOTIDE SEQUENCE</scope>
    <source>
        <strain evidence="3">NS-1</strain>
    </source>
</reference>
<organism evidence="3 4">
    <name type="scientific">Iocasia fonsfrigidae</name>
    <dbReference type="NCBI Taxonomy" id="2682810"/>
    <lineage>
        <taxon>Bacteria</taxon>
        <taxon>Bacillati</taxon>
        <taxon>Bacillota</taxon>
        <taxon>Clostridia</taxon>
        <taxon>Halanaerobiales</taxon>
        <taxon>Halanaerobiaceae</taxon>
        <taxon>Iocasia</taxon>
    </lineage>
</organism>
<proteinExistence type="predicted"/>
<dbReference type="Pfam" id="PF09524">
    <property type="entry name" value="Phg_2220_C"/>
    <property type="match status" value="1"/>
</dbReference>
<feature type="domain" description="Phage conserved hypothetical protein C-terminal" evidence="2">
    <location>
        <begin position="170"/>
        <end position="241"/>
    </location>
</feature>
<dbReference type="EMBL" id="CP046640">
    <property type="protein sequence ID" value="QTL99879.1"/>
    <property type="molecule type" value="Genomic_DNA"/>
</dbReference>
<dbReference type="AlphaFoldDB" id="A0A8A7KJU2"/>
<keyword evidence="4" id="KW-1185">Reference proteome</keyword>
<evidence type="ECO:0000313" key="3">
    <source>
        <dbReference type="EMBL" id="QTL99879.1"/>
    </source>
</evidence>
<dbReference type="Proteomes" id="UP000665020">
    <property type="component" value="Chromosome"/>
</dbReference>
<evidence type="ECO:0000313" key="4">
    <source>
        <dbReference type="Proteomes" id="UP000665020"/>
    </source>
</evidence>
<accession>A0A8A7KJU2</accession>
<evidence type="ECO:0000256" key="1">
    <source>
        <dbReference type="SAM" id="MobiDB-lite"/>
    </source>
</evidence>
<gene>
    <name evidence="3" type="ORF">GM661_00395</name>
</gene>
<sequence length="278" mass="32659">MILFPLDNIDIDEIENWTNILKELGKLIPYSFQKKDYYYIKNFHKHQSLRSPGKPELPLPKWIEYIPNPKPYQSGGYIINYEIMPGEYEGIQTVGNVDEALYKGNGDHKEALEEPQENHKDTVRKPYGYHSPTNKNKKENKNIELEKDNIYSPAKKEQDSASEKIPYAEIVDYLNQKCGTQYRNSTKKTQELIRARWNEGFKLEAFKTVIDKKSTEWLNDENAKYLRPVTLFGTKFESYLNQLTAKNKSSPGKTNVINFDKNMTPEEQEEYYRSKGYR</sequence>
<feature type="region of interest" description="Disordered" evidence="1">
    <location>
        <begin position="109"/>
        <end position="137"/>
    </location>
</feature>
<dbReference type="InterPro" id="IPR011741">
    <property type="entry name" value="Phg_2220_C"/>
</dbReference>
<name>A0A8A7KJU2_9FIRM</name>